<gene>
    <name evidence="10" type="primary">vps52C</name>
    <name evidence="10" type="ORF">DFA_04459</name>
</gene>
<dbReference type="Proteomes" id="UP000007797">
    <property type="component" value="Unassembled WGS sequence"/>
</dbReference>
<evidence type="ECO:0000256" key="7">
    <source>
        <dbReference type="SAM" id="MobiDB-lite"/>
    </source>
</evidence>
<keyword evidence="6" id="KW-0175">Coiled coil</keyword>
<dbReference type="GeneID" id="14874349"/>
<sequence>MFTPPSFMKQKSKALMINLAKPLAEADDMGELDITSILRSDIDGDISIQDQETIKDALKKGIDLRQYSKQVEDELNTLDKETISDYFLERDEFLELYNHVEVVDGVLASLEKMLNDYYNELKSVGSEMSSLQERSMTMNYKLNNRKLTKEKLYEFIDVITISPEFSNKLLRDNINEEYISCLSKLDTKITLFDDYKKISPTICTSNEPQLSKLTVASIQKIQKFLRDTLSNFKKLSDRRHTQNQLAKMSYLFQFLFKYSTYIASEVINTYVENSDKYFTTYYKNYSNSLLKMQEDAPTKADLIGIGTNKLKTLFGGSNSAKEKERDRSTVSNNLLNSSATANSKRGVDMLSNEVLEAPVIEPPASASFFETNFSPTSSSNLPTIKYPFEQIYRSLVFFLMDITISETKFVSEFFLGGEDMIQSIFIKPINLLIETTETYLTNNYDIVNIILMIGMLYKYRKYMVEKDIGVLNNMFDKLLSMSMARFSKVLEMIMESIRSLSMKDLKPINHLQPHYLMRRYADYLVALYSVQPFIPTESQQFVSRCAGLLRDSLEQLLARMGDEIAEKDKSSGSNKSPPLTGKVRDQVVKKTPNQTILTANNYGLILQAMAEHGAPEEDTSVQQIQAAMARTIQRYVEDQLAELKYFTPMFAFTNEWAPLVESNVKISLDQNPSFNGQVVESILSSFKANWESVCANVKANSAKYFEHCPLARAISFDVLLEILYTNYRQMIIIVNKHFPTLQQSPHYKPIQIVTDMRSMNSNLTLDDIPLV</sequence>
<dbReference type="AlphaFoldDB" id="F4PPM8"/>
<accession>F4PPM8</accession>
<evidence type="ECO:0000256" key="5">
    <source>
        <dbReference type="ARBA" id="ARBA00023034"/>
    </source>
</evidence>
<dbReference type="RefSeq" id="XP_004360192.1">
    <property type="nucleotide sequence ID" value="XM_004360135.1"/>
</dbReference>
<dbReference type="InterPro" id="IPR048319">
    <property type="entry name" value="Vps52_CC"/>
</dbReference>
<dbReference type="GO" id="GO:0005829">
    <property type="term" value="C:cytosol"/>
    <property type="evidence" value="ECO:0007669"/>
    <property type="project" value="GOC"/>
</dbReference>
<dbReference type="GO" id="GO:0042147">
    <property type="term" value="P:retrograde transport, endosome to Golgi"/>
    <property type="evidence" value="ECO:0007669"/>
    <property type="project" value="TreeGrafter"/>
</dbReference>
<proteinExistence type="inferred from homology"/>
<keyword evidence="5" id="KW-0333">Golgi apparatus</keyword>
<dbReference type="STRING" id="1054147.F4PPM8"/>
<dbReference type="OrthoDB" id="19482at2759"/>
<dbReference type="InterPro" id="IPR048361">
    <property type="entry name" value="Vps52_C"/>
</dbReference>
<dbReference type="InterPro" id="IPR007258">
    <property type="entry name" value="Vps52"/>
</dbReference>
<dbReference type="GO" id="GO:0015031">
    <property type="term" value="P:protein transport"/>
    <property type="evidence" value="ECO:0007669"/>
    <property type="project" value="UniProtKB-KW"/>
</dbReference>
<comment type="similarity">
    <text evidence="2">Belongs to the VPS52 family.</text>
</comment>
<feature type="domain" description="Vps52 C-terminal" evidence="9">
    <location>
        <begin position="383"/>
        <end position="568"/>
    </location>
</feature>
<evidence type="ECO:0000256" key="4">
    <source>
        <dbReference type="ARBA" id="ARBA00022927"/>
    </source>
</evidence>
<dbReference type="EMBL" id="GL883009">
    <property type="protein sequence ID" value="EGG22341.1"/>
    <property type="molecule type" value="Genomic_DNA"/>
</dbReference>
<dbReference type="PANTHER" id="PTHR14190:SF7">
    <property type="entry name" value="VACUOLAR PROTEIN SORTING-ASSOCIATED PROTEIN 52 HOMOLOG"/>
    <property type="match status" value="1"/>
</dbReference>
<dbReference type="OMA" id="NTYVENS"/>
<dbReference type="GO" id="GO:0032456">
    <property type="term" value="P:endocytic recycling"/>
    <property type="evidence" value="ECO:0007669"/>
    <property type="project" value="TreeGrafter"/>
</dbReference>
<evidence type="ECO:0000256" key="2">
    <source>
        <dbReference type="ARBA" id="ARBA00008180"/>
    </source>
</evidence>
<protein>
    <submittedName>
        <fullName evidence="10">Vps52 / Sac2 family protein</fullName>
    </submittedName>
</protein>
<name>F4PPM8_CACFS</name>
<dbReference type="PANTHER" id="PTHR14190">
    <property type="entry name" value="SUPPRESSOR OF ACTIN MUTATIONS 2/VACUOLAR PROTEIN SORTING 52"/>
    <property type="match status" value="1"/>
</dbReference>
<evidence type="ECO:0000313" key="10">
    <source>
        <dbReference type="EMBL" id="EGG22341.1"/>
    </source>
</evidence>
<keyword evidence="3" id="KW-0813">Transport</keyword>
<evidence type="ECO:0000256" key="6">
    <source>
        <dbReference type="SAM" id="Coils"/>
    </source>
</evidence>
<dbReference type="GO" id="GO:0006896">
    <property type="term" value="P:Golgi to vacuole transport"/>
    <property type="evidence" value="ECO:0007669"/>
    <property type="project" value="TreeGrafter"/>
</dbReference>
<feature type="domain" description="Vps52 coiled-coil" evidence="8">
    <location>
        <begin position="85"/>
        <end position="255"/>
    </location>
</feature>
<reference evidence="11" key="1">
    <citation type="journal article" date="2011" name="Genome Res.">
        <title>Phylogeny-wide analysis of social amoeba genomes highlights ancient origins for complex intercellular communication.</title>
        <authorList>
            <person name="Heidel A.J."/>
            <person name="Lawal H.M."/>
            <person name="Felder M."/>
            <person name="Schilde C."/>
            <person name="Helps N.R."/>
            <person name="Tunggal B."/>
            <person name="Rivero F."/>
            <person name="John U."/>
            <person name="Schleicher M."/>
            <person name="Eichinger L."/>
            <person name="Platzer M."/>
            <person name="Noegel A.A."/>
            <person name="Schaap P."/>
            <person name="Gloeckner G."/>
        </authorList>
    </citation>
    <scope>NUCLEOTIDE SEQUENCE [LARGE SCALE GENOMIC DNA]</scope>
    <source>
        <strain evidence="11">SH3</strain>
    </source>
</reference>
<dbReference type="Pfam" id="PF20655">
    <property type="entry name" value="Vps52_C"/>
    <property type="match status" value="1"/>
</dbReference>
<dbReference type="GO" id="GO:0000938">
    <property type="term" value="C:GARP complex"/>
    <property type="evidence" value="ECO:0007669"/>
    <property type="project" value="TreeGrafter"/>
</dbReference>
<feature type="coiled-coil region" evidence="6">
    <location>
        <begin position="107"/>
        <end position="134"/>
    </location>
</feature>
<dbReference type="GO" id="GO:0019905">
    <property type="term" value="F:syntaxin binding"/>
    <property type="evidence" value="ECO:0007669"/>
    <property type="project" value="TreeGrafter"/>
</dbReference>
<comment type="subcellular location">
    <subcellularLocation>
        <location evidence="1">Golgi apparatus</location>
        <location evidence="1">trans-Golgi network</location>
    </subcellularLocation>
</comment>
<dbReference type="Pfam" id="PF04129">
    <property type="entry name" value="Vps52_CC"/>
    <property type="match status" value="1"/>
</dbReference>
<evidence type="ECO:0000313" key="11">
    <source>
        <dbReference type="Proteomes" id="UP000007797"/>
    </source>
</evidence>
<evidence type="ECO:0000259" key="8">
    <source>
        <dbReference type="Pfam" id="PF04129"/>
    </source>
</evidence>
<evidence type="ECO:0000259" key="9">
    <source>
        <dbReference type="Pfam" id="PF20655"/>
    </source>
</evidence>
<evidence type="ECO:0000256" key="1">
    <source>
        <dbReference type="ARBA" id="ARBA00004601"/>
    </source>
</evidence>
<evidence type="ECO:0000256" key="3">
    <source>
        <dbReference type="ARBA" id="ARBA00022448"/>
    </source>
</evidence>
<keyword evidence="4" id="KW-0653">Protein transport</keyword>
<keyword evidence="11" id="KW-1185">Reference proteome</keyword>
<organism evidence="10 11">
    <name type="scientific">Cavenderia fasciculata</name>
    <name type="common">Slime mold</name>
    <name type="synonym">Dictyostelium fasciculatum</name>
    <dbReference type="NCBI Taxonomy" id="261658"/>
    <lineage>
        <taxon>Eukaryota</taxon>
        <taxon>Amoebozoa</taxon>
        <taxon>Evosea</taxon>
        <taxon>Eumycetozoa</taxon>
        <taxon>Dictyostelia</taxon>
        <taxon>Acytosteliales</taxon>
        <taxon>Cavenderiaceae</taxon>
        <taxon>Cavenderia</taxon>
    </lineage>
</organism>
<feature type="region of interest" description="Disordered" evidence="7">
    <location>
        <begin position="564"/>
        <end position="584"/>
    </location>
</feature>
<dbReference type="KEGG" id="dfa:DFA_04459"/>